<feature type="region of interest" description="Disordered" evidence="6">
    <location>
        <begin position="583"/>
        <end position="712"/>
    </location>
</feature>
<dbReference type="Pfam" id="PF04046">
    <property type="entry name" value="PSP"/>
    <property type="match status" value="1"/>
</dbReference>
<dbReference type="PANTHER" id="PTHR13316">
    <property type="entry name" value="ZINC FINGER, CCHC DOMAIN CONTAINING 8"/>
    <property type="match status" value="1"/>
</dbReference>
<evidence type="ECO:0000256" key="2">
    <source>
        <dbReference type="ARBA" id="ARBA00022723"/>
    </source>
</evidence>
<feature type="region of interest" description="Disordered" evidence="6">
    <location>
        <begin position="534"/>
        <end position="555"/>
    </location>
</feature>
<keyword evidence="3" id="KW-0863">Zinc-finger</keyword>
<dbReference type="AlphaFoldDB" id="A0AAD7YNN9"/>
<dbReference type="Proteomes" id="UP001231518">
    <property type="component" value="Chromosome 15"/>
</dbReference>
<keyword evidence="2" id="KW-0479">Metal-binding</keyword>
<dbReference type="GO" id="GO:0003723">
    <property type="term" value="F:RNA binding"/>
    <property type="evidence" value="ECO:0007669"/>
    <property type="project" value="TreeGrafter"/>
</dbReference>
<feature type="domain" description="PSP proline-rich" evidence="7">
    <location>
        <begin position="304"/>
        <end position="356"/>
    </location>
</feature>
<dbReference type="SMART" id="SM00581">
    <property type="entry name" value="PSP"/>
    <property type="match status" value="1"/>
</dbReference>
<name>A0AAD7YNN9_MYTSE</name>
<evidence type="ECO:0000256" key="3">
    <source>
        <dbReference type="ARBA" id="ARBA00022771"/>
    </source>
</evidence>
<evidence type="ECO:0000313" key="8">
    <source>
        <dbReference type="EMBL" id="KAJ8722483.1"/>
    </source>
</evidence>
<evidence type="ECO:0000256" key="6">
    <source>
        <dbReference type="SAM" id="MobiDB-lite"/>
    </source>
</evidence>
<dbReference type="GO" id="GO:0071013">
    <property type="term" value="C:catalytic step 2 spliceosome"/>
    <property type="evidence" value="ECO:0007669"/>
    <property type="project" value="TreeGrafter"/>
</dbReference>
<dbReference type="InterPro" id="IPR006568">
    <property type="entry name" value="PSP_pro-rich"/>
</dbReference>
<feature type="compositionally biased region" description="Pro residues" evidence="6">
    <location>
        <begin position="471"/>
        <end position="501"/>
    </location>
</feature>
<comment type="caution">
    <text evidence="8">The sequence shown here is derived from an EMBL/GenBank/DDBJ whole genome shotgun (WGS) entry which is preliminary data.</text>
</comment>
<sequence length="773" mass="84793">MSKRKAGVNDIIYELDNEDIVLSSDDEVKEPKINRLETINSTNATSTDKESTIENSLELIEVDKPSEDVSDNTTLQTIHNGGKMSSDVSIESTPKGSSSQETIDEVDNIKKIGSDGSKTTILNEDIVIDSPGNSDLGVEGCENRTPLVTVRFKDSKMAKNYKEQVKAFMLNLIKLHEGDSLGSSESETDVELDIWPEDLVEPEVCKNVVEEDSNLFFVDTDPCADRPIIIPRYSQASSTVITNTPAKEASPPPVRRGPSCFNCDGGHQLRECPLPRDHARIAEKRKAMTSFRVGRYHVEDEQKYGHLIPGRISGQLRHALGLKRNELPMHIYRMRLLGYPPGWLEEARISHSGITMFDSTGAAILEPEEEEGEVTEPGSKDKFDIKKILDFPGFNVPASSRYIDESEEFSLPPMSEQDSKMSMLQFLAPNAMKAYKRKKLTFFPSASNNNTLEGQAEMDLDSGDETADFPSNPPLPDEAPPPAPPPPPPPATPPPKPPAPPASAHEKPSSESEDLEVIEVIKVGDIPIPVADLITIDEDDEKSPSGRNSPTLDDLEKKKKLLLSALQSDITPNTSIISILDTTEENIEDKTSDDIEVIMNSTDVEEKQNNQEVSTEGNNKTDDESSQNSNTDVNGTSKTQDEPQTDDTSKEAPSESTAEPTTESQSSESVVEEAEPSPTTTAEVNDKDKTKDSVPEVTGTPEAKPGHVKGTLYGTPVMNIASPYLKLPTDDKFAKDICDVINFENLPNSTGKYKKISALLKKVKGEVDRIQES</sequence>
<feature type="compositionally biased region" description="Polar residues" evidence="6">
    <location>
        <begin position="626"/>
        <end position="638"/>
    </location>
</feature>
<protein>
    <recommendedName>
        <fullName evidence="7">PSP proline-rich domain-containing protein</fullName>
    </recommendedName>
</protein>
<evidence type="ECO:0000256" key="4">
    <source>
        <dbReference type="ARBA" id="ARBA00022833"/>
    </source>
</evidence>
<dbReference type="PANTHER" id="PTHR13316:SF0">
    <property type="entry name" value="ZINC FINGER CCHC DOMAIN-CONTAINING PROTEIN 8"/>
    <property type="match status" value="1"/>
</dbReference>
<feature type="region of interest" description="Disordered" evidence="6">
    <location>
        <begin position="461"/>
        <end position="516"/>
    </location>
</feature>
<keyword evidence="4" id="KW-0862">Zinc</keyword>
<accession>A0AAD7YNN9</accession>
<keyword evidence="5" id="KW-0539">Nucleus</keyword>
<gene>
    <name evidence="8" type="ORF">PYW07_003663</name>
</gene>
<comment type="subcellular location">
    <subcellularLocation>
        <location evidence="1">Nucleus</location>
    </subcellularLocation>
</comment>
<proteinExistence type="predicted"/>
<evidence type="ECO:0000256" key="5">
    <source>
        <dbReference type="ARBA" id="ARBA00023242"/>
    </source>
</evidence>
<feature type="compositionally biased region" description="Low complexity" evidence="6">
    <location>
        <begin position="654"/>
        <end position="669"/>
    </location>
</feature>
<dbReference type="InterPro" id="IPR052115">
    <property type="entry name" value="NEXT_complex_subunit_ZCCHC8"/>
</dbReference>
<keyword evidence="9" id="KW-1185">Reference proteome</keyword>
<organism evidence="8 9">
    <name type="scientific">Mythimna separata</name>
    <name type="common">Oriental armyworm</name>
    <name type="synonym">Pseudaletia separata</name>
    <dbReference type="NCBI Taxonomy" id="271217"/>
    <lineage>
        <taxon>Eukaryota</taxon>
        <taxon>Metazoa</taxon>
        <taxon>Ecdysozoa</taxon>
        <taxon>Arthropoda</taxon>
        <taxon>Hexapoda</taxon>
        <taxon>Insecta</taxon>
        <taxon>Pterygota</taxon>
        <taxon>Neoptera</taxon>
        <taxon>Endopterygota</taxon>
        <taxon>Lepidoptera</taxon>
        <taxon>Glossata</taxon>
        <taxon>Ditrysia</taxon>
        <taxon>Noctuoidea</taxon>
        <taxon>Noctuidae</taxon>
        <taxon>Noctuinae</taxon>
        <taxon>Hadenini</taxon>
        <taxon>Mythimna</taxon>
    </lineage>
</organism>
<evidence type="ECO:0000256" key="1">
    <source>
        <dbReference type="ARBA" id="ARBA00004123"/>
    </source>
</evidence>
<evidence type="ECO:0000259" key="7">
    <source>
        <dbReference type="SMART" id="SM00581"/>
    </source>
</evidence>
<evidence type="ECO:0000313" key="9">
    <source>
        <dbReference type="Proteomes" id="UP001231518"/>
    </source>
</evidence>
<reference evidence="8" key="1">
    <citation type="submission" date="2023-03" db="EMBL/GenBank/DDBJ databases">
        <title>Chromosome-level genomes of two armyworms, Mythimna separata and Mythimna loreyi, provide insights into the biosynthesis and reception of sex pheromones.</title>
        <authorList>
            <person name="Zhao H."/>
        </authorList>
    </citation>
    <scope>NUCLEOTIDE SEQUENCE</scope>
    <source>
        <strain evidence="8">BeijingLab</strain>
        <tissue evidence="8">Pupa</tissue>
    </source>
</reference>
<feature type="compositionally biased region" description="Polar residues" evidence="6">
    <location>
        <begin position="86"/>
        <end position="101"/>
    </location>
</feature>
<dbReference type="GO" id="GO:0008270">
    <property type="term" value="F:zinc ion binding"/>
    <property type="evidence" value="ECO:0007669"/>
    <property type="project" value="UniProtKB-KW"/>
</dbReference>
<feature type="region of interest" description="Disordered" evidence="6">
    <location>
        <begin position="66"/>
        <end position="107"/>
    </location>
</feature>
<dbReference type="EMBL" id="JARGEI010000012">
    <property type="protein sequence ID" value="KAJ8722483.1"/>
    <property type="molecule type" value="Genomic_DNA"/>
</dbReference>
<feature type="compositionally biased region" description="Basic and acidic residues" evidence="6">
    <location>
        <begin position="684"/>
        <end position="694"/>
    </location>
</feature>